<dbReference type="EMBL" id="JAUCMV010000002">
    <property type="protein sequence ID" value="KAK0414883.1"/>
    <property type="molecule type" value="Genomic_DNA"/>
</dbReference>
<organism evidence="1 2">
    <name type="scientific">Steinernema hermaphroditum</name>
    <dbReference type="NCBI Taxonomy" id="289476"/>
    <lineage>
        <taxon>Eukaryota</taxon>
        <taxon>Metazoa</taxon>
        <taxon>Ecdysozoa</taxon>
        <taxon>Nematoda</taxon>
        <taxon>Chromadorea</taxon>
        <taxon>Rhabditida</taxon>
        <taxon>Tylenchina</taxon>
        <taxon>Panagrolaimomorpha</taxon>
        <taxon>Strongyloidoidea</taxon>
        <taxon>Steinernematidae</taxon>
        <taxon>Steinernema</taxon>
    </lineage>
</organism>
<dbReference type="Proteomes" id="UP001175271">
    <property type="component" value="Unassembled WGS sequence"/>
</dbReference>
<comment type="caution">
    <text evidence="1">The sequence shown here is derived from an EMBL/GenBank/DDBJ whole genome shotgun (WGS) entry which is preliminary data.</text>
</comment>
<gene>
    <name evidence="1" type="ORF">QR680_011658</name>
</gene>
<dbReference type="AlphaFoldDB" id="A0AA39I1J5"/>
<name>A0AA39I1J5_9BILA</name>
<keyword evidence="2" id="KW-1185">Reference proteome</keyword>
<reference evidence="1" key="1">
    <citation type="submission" date="2023-06" db="EMBL/GenBank/DDBJ databases">
        <title>Genomic analysis of the entomopathogenic nematode Steinernema hermaphroditum.</title>
        <authorList>
            <person name="Schwarz E.M."/>
            <person name="Heppert J.K."/>
            <person name="Baniya A."/>
            <person name="Schwartz H.T."/>
            <person name="Tan C.-H."/>
            <person name="Antoshechkin I."/>
            <person name="Sternberg P.W."/>
            <person name="Goodrich-Blair H."/>
            <person name="Dillman A.R."/>
        </authorList>
    </citation>
    <scope>NUCLEOTIDE SEQUENCE</scope>
    <source>
        <strain evidence="1">PS9179</strain>
        <tissue evidence="1">Whole animal</tissue>
    </source>
</reference>
<sequence length="79" mass="8792">MAISNARLPCSSTRIQLKCRTLLPLELYDALRHRLGYVPARTTTVSFSSPISLTLDVTGLAEKSRTPPFISYLSFYLAT</sequence>
<evidence type="ECO:0000313" key="2">
    <source>
        <dbReference type="Proteomes" id="UP001175271"/>
    </source>
</evidence>
<protein>
    <submittedName>
        <fullName evidence="1">Uncharacterized protein</fullName>
    </submittedName>
</protein>
<proteinExistence type="predicted"/>
<evidence type="ECO:0000313" key="1">
    <source>
        <dbReference type="EMBL" id="KAK0414883.1"/>
    </source>
</evidence>
<accession>A0AA39I1J5</accession>